<reference evidence="2" key="1">
    <citation type="submission" date="2021-01" db="UniProtKB">
        <authorList>
            <consortium name="EnsemblPlants"/>
        </authorList>
    </citation>
    <scope>IDENTIFICATION</scope>
</reference>
<proteinExistence type="predicted"/>
<protein>
    <recommendedName>
        <fullName evidence="1">DUF4283 domain-containing protein</fullName>
    </recommendedName>
</protein>
<dbReference type="InterPro" id="IPR025558">
    <property type="entry name" value="DUF4283"/>
</dbReference>
<evidence type="ECO:0000259" key="1">
    <source>
        <dbReference type="Pfam" id="PF14111"/>
    </source>
</evidence>
<dbReference type="Gramene" id="Kaladp0048s0798.1.v1.1">
    <property type="protein sequence ID" value="Kaladp0048s0798.1.v1.1"/>
    <property type="gene ID" value="Kaladp0048s0798.v1.1"/>
</dbReference>
<keyword evidence="3" id="KW-1185">Reference proteome</keyword>
<accession>A0A7N0U195</accession>
<dbReference type="AlphaFoldDB" id="A0A7N0U195"/>
<dbReference type="Proteomes" id="UP000594263">
    <property type="component" value="Unplaced"/>
</dbReference>
<feature type="domain" description="DUF4283" evidence="1">
    <location>
        <begin position="82"/>
        <end position="162"/>
    </location>
</feature>
<organism evidence="2 3">
    <name type="scientific">Kalanchoe fedtschenkoi</name>
    <name type="common">Lavender scallops</name>
    <name type="synonym">South American air plant</name>
    <dbReference type="NCBI Taxonomy" id="63787"/>
    <lineage>
        <taxon>Eukaryota</taxon>
        <taxon>Viridiplantae</taxon>
        <taxon>Streptophyta</taxon>
        <taxon>Embryophyta</taxon>
        <taxon>Tracheophyta</taxon>
        <taxon>Spermatophyta</taxon>
        <taxon>Magnoliopsida</taxon>
        <taxon>eudicotyledons</taxon>
        <taxon>Gunneridae</taxon>
        <taxon>Pentapetalae</taxon>
        <taxon>Saxifragales</taxon>
        <taxon>Crassulaceae</taxon>
        <taxon>Kalanchoe</taxon>
    </lineage>
</organism>
<dbReference type="PANTHER" id="PTHR31286:SF180">
    <property type="entry name" value="OS10G0362600 PROTEIN"/>
    <property type="match status" value="1"/>
</dbReference>
<sequence>MTWHASEDKLQGGDRAPCCCKGAWRGDGAQKQRPTFAEVVASNISPKPYFEDIHLHPRQVQRHNGNPLILFSDDEISPAYQSMSNAVILKFAETRPRVEVVKDFMNQNWRLKNEPMVGALDGRHLLVICSSEDDAIEVLMNDSRKIGNMGFRTFRWTPGFSTKAEPTIMVTWVKLSGLDPCLFRAGFLREICRGFGRFLKADPHTLDLSNLGTARVYVEIDIRQPLVQGIWVGTELRL</sequence>
<dbReference type="OMA" id="TWHASED"/>
<evidence type="ECO:0000313" key="2">
    <source>
        <dbReference type="EnsemblPlants" id="Kaladp0048s0798.1.v1.1"/>
    </source>
</evidence>
<dbReference type="InterPro" id="IPR040256">
    <property type="entry name" value="At4g02000-like"/>
</dbReference>
<name>A0A7N0U195_KALFE</name>
<dbReference type="Pfam" id="PF14111">
    <property type="entry name" value="DUF4283"/>
    <property type="match status" value="1"/>
</dbReference>
<dbReference type="EnsemblPlants" id="Kaladp0048s0798.1.v1.1">
    <property type="protein sequence ID" value="Kaladp0048s0798.1.v1.1"/>
    <property type="gene ID" value="Kaladp0048s0798.v1.1"/>
</dbReference>
<dbReference type="PANTHER" id="PTHR31286">
    <property type="entry name" value="GLYCINE-RICH CELL WALL STRUCTURAL PROTEIN 1.8-LIKE"/>
    <property type="match status" value="1"/>
</dbReference>
<evidence type="ECO:0000313" key="3">
    <source>
        <dbReference type="Proteomes" id="UP000594263"/>
    </source>
</evidence>